<dbReference type="OrthoDB" id="6156257at2759"/>
<sequence>MTDVCSLVLVTALDINDSQFLYPSCDRCYSKLTEDIELRWICFKCDLTYSKEKVTWRFRISLRVSDASAVCNVCVFGATLDQYFGDSAYKFHRNLMKLIKEQNNAEQIVLEAVQEVFVGNSFYLGIKSSVCNRERPLRLIEVVNHNCDYDSLTSTQEIDRVSLVANQIIPVVGKTKTDVSSIIRSVLKQDNSCVKSCVSEKKTFLSYGSLVSENLTQEEASGFSTFSQPTVELSCDFTHHGSCVDSKIIKKHASIRSLKPDQDESTGQASSKKSGGGFGLNFVQRSNETNDLVFSPQLSNDPDNQKNYLNDHQARPPETWHVELNFCDDKEHLFPVAQKDNNKGEDIDFVTDTTSCDLFDSTEFGSQSSFNIPPFSECEKLDKFTSNNPKHTFTAQLNIQEENKHFSNSEVRNCSVLFSQEIFTPSPIFNIRSAASSKHDKGKRLSSSKYLGLLRKKLKPLPNIAPDQSHDDSKCDLVFTYSPSDGESPLLFSDMSCDHSVISASPSNNDISNSTECISPDIFESTPKQTTLKKSTLSPYLVKKLFKDE</sequence>
<dbReference type="EnsemblMetazoa" id="G6620.1">
    <property type="protein sequence ID" value="G6620.1:cds"/>
    <property type="gene ID" value="G6620"/>
</dbReference>
<reference evidence="3" key="1">
    <citation type="submission" date="2022-08" db="UniProtKB">
        <authorList>
            <consortium name="EnsemblMetazoa"/>
        </authorList>
    </citation>
    <scope>IDENTIFICATION</scope>
    <source>
        <strain evidence="3">05x7-T-G4-1.051#20</strain>
    </source>
</reference>
<evidence type="ECO:0000313" key="4">
    <source>
        <dbReference type="Proteomes" id="UP000005408"/>
    </source>
</evidence>
<name>A0A8W8NNN0_MAGGI</name>
<dbReference type="GO" id="GO:1902230">
    <property type="term" value="P:negative regulation of intrinsic apoptotic signaling pathway in response to DNA damage"/>
    <property type="evidence" value="ECO:0007669"/>
    <property type="project" value="InterPro"/>
</dbReference>
<dbReference type="Proteomes" id="UP000005408">
    <property type="component" value="Unassembled WGS sequence"/>
</dbReference>
<dbReference type="SUPFAM" id="SSF50249">
    <property type="entry name" value="Nucleic acid-binding proteins"/>
    <property type="match status" value="1"/>
</dbReference>
<dbReference type="Gene3D" id="2.40.50.140">
    <property type="entry name" value="Nucleic acid-binding proteins"/>
    <property type="match status" value="1"/>
</dbReference>
<dbReference type="GeneID" id="105348780"/>
<protein>
    <recommendedName>
        <fullName evidence="2">Replication factor A C-terminal domain-containing protein</fullName>
    </recommendedName>
</protein>
<dbReference type="GO" id="GO:0005634">
    <property type="term" value="C:nucleus"/>
    <property type="evidence" value="ECO:0007669"/>
    <property type="project" value="TreeGrafter"/>
</dbReference>
<feature type="region of interest" description="Disordered" evidence="1">
    <location>
        <begin position="255"/>
        <end position="280"/>
    </location>
</feature>
<dbReference type="InterPro" id="IPR013955">
    <property type="entry name" value="Rep_factor-A_C"/>
</dbReference>
<evidence type="ECO:0000259" key="2">
    <source>
        <dbReference type="Pfam" id="PF08646"/>
    </source>
</evidence>
<dbReference type="GO" id="GO:0005737">
    <property type="term" value="C:cytoplasm"/>
    <property type="evidence" value="ECO:0007669"/>
    <property type="project" value="TreeGrafter"/>
</dbReference>
<dbReference type="Pfam" id="PF08646">
    <property type="entry name" value="Rep_fac-A_C"/>
    <property type="match status" value="1"/>
</dbReference>
<dbReference type="AlphaFoldDB" id="A0A8W8NNN0"/>
<evidence type="ECO:0000313" key="3">
    <source>
        <dbReference type="EnsemblMetazoa" id="G6620.1:cds"/>
    </source>
</evidence>
<dbReference type="PANTHER" id="PTHR35537">
    <property type="entry name" value="DNA DAMAGE-INDUCIBLE APOPTOSIS SUPPRESSOR PROTEIN DDIAS"/>
    <property type="match status" value="1"/>
</dbReference>
<dbReference type="KEGG" id="crg:105348780"/>
<feature type="region of interest" description="Disordered" evidence="1">
    <location>
        <begin position="293"/>
        <end position="312"/>
    </location>
</feature>
<organism evidence="3 4">
    <name type="scientific">Magallana gigas</name>
    <name type="common">Pacific oyster</name>
    <name type="synonym">Crassostrea gigas</name>
    <dbReference type="NCBI Taxonomy" id="29159"/>
    <lineage>
        <taxon>Eukaryota</taxon>
        <taxon>Metazoa</taxon>
        <taxon>Spiralia</taxon>
        <taxon>Lophotrochozoa</taxon>
        <taxon>Mollusca</taxon>
        <taxon>Bivalvia</taxon>
        <taxon>Autobranchia</taxon>
        <taxon>Pteriomorphia</taxon>
        <taxon>Ostreida</taxon>
        <taxon>Ostreoidea</taxon>
        <taxon>Ostreidae</taxon>
        <taxon>Magallana</taxon>
    </lineage>
</organism>
<keyword evidence="4" id="KW-1185">Reference proteome</keyword>
<dbReference type="InterPro" id="IPR012340">
    <property type="entry name" value="NA-bd_OB-fold"/>
</dbReference>
<feature type="domain" description="Replication factor A C-terminal" evidence="2">
    <location>
        <begin position="14"/>
        <end position="112"/>
    </location>
</feature>
<dbReference type="RefSeq" id="XP_034312723.1">
    <property type="nucleotide sequence ID" value="XM_034456832.2"/>
</dbReference>
<dbReference type="PANTHER" id="PTHR35537:SF1">
    <property type="entry name" value="DNA DAMAGE-INDUCED APOPTOSIS SUPPRESSOR PROTEIN"/>
    <property type="match status" value="1"/>
</dbReference>
<dbReference type="OMA" id="PRTCHNI"/>
<accession>A0A8W8NNN0</accession>
<dbReference type="InterPro" id="IPR043522">
    <property type="entry name" value="DDIAS"/>
</dbReference>
<evidence type="ECO:0000256" key="1">
    <source>
        <dbReference type="SAM" id="MobiDB-lite"/>
    </source>
</evidence>
<feature type="compositionally biased region" description="Polar residues" evidence="1">
    <location>
        <begin position="293"/>
        <end position="310"/>
    </location>
</feature>
<proteinExistence type="predicted"/>